<proteinExistence type="predicted"/>
<sequence>MRILKFNDLDSRPDKFSDRVRWNESWERDLKTNYTDIRRKRGILSPTSITDHAESVDSSEVCRLQQDLCEYAVRHLTNDQFAETWKGYPRAQRDEVLLEALSQACATDHLENHRVWCPEMTISYLGGNGGRGLLSLLLENLPVDLEQAFVEPTFISHSEVDLLLQYKQFSMISARIKLQRAYFITVVLLYTLLTFYSELEEYKASKISIAPPPVEEVSSARDPPIDNSTSSEGQKSSGLLDGFKELEFKAYCEGRSNACMNCLKKVSELPDGQELMVCRPCKLIKRSVRYCSRECQKTDWKYGTSYHCAHKLLCGKPILNTSPIRVISNVPVADAGFTRNPALLRQISFLEQPGLIDYMLFNAPDNEKIFILPDYVKKGTDKAMFLVMRQRALRNGNPAAVKMMYDLMKPYGPIMGYSLIDIKKQFQDEYEVDVDLVVDIPAPPATEEISEIRRLSSFALRH</sequence>
<feature type="region of interest" description="Disordered" evidence="5">
    <location>
        <begin position="214"/>
        <end position="238"/>
    </location>
</feature>
<feature type="compositionally biased region" description="Polar residues" evidence="5">
    <location>
        <begin position="226"/>
        <end position="237"/>
    </location>
</feature>
<dbReference type="Gene3D" id="6.10.140.2220">
    <property type="match status" value="1"/>
</dbReference>
<comment type="caution">
    <text evidence="7">The sequence shown here is derived from an EMBL/GenBank/DDBJ whole genome shotgun (WGS) entry which is preliminary data.</text>
</comment>
<dbReference type="InterPro" id="IPR002893">
    <property type="entry name" value="Znf_MYND"/>
</dbReference>
<evidence type="ECO:0000259" key="6">
    <source>
        <dbReference type="PROSITE" id="PS50865"/>
    </source>
</evidence>
<dbReference type="Pfam" id="PF01753">
    <property type="entry name" value="zf-MYND"/>
    <property type="match status" value="1"/>
</dbReference>
<feature type="domain" description="MYND-type" evidence="6">
    <location>
        <begin position="259"/>
        <end position="314"/>
    </location>
</feature>
<evidence type="ECO:0000256" key="3">
    <source>
        <dbReference type="ARBA" id="ARBA00022833"/>
    </source>
</evidence>
<dbReference type="Proteomes" id="UP000807353">
    <property type="component" value="Unassembled WGS sequence"/>
</dbReference>
<evidence type="ECO:0000313" key="8">
    <source>
        <dbReference type="Proteomes" id="UP000807353"/>
    </source>
</evidence>
<name>A0A9P6CJL9_9AGAR</name>
<organism evidence="7 8">
    <name type="scientific">Collybia nuda</name>
    <dbReference type="NCBI Taxonomy" id="64659"/>
    <lineage>
        <taxon>Eukaryota</taxon>
        <taxon>Fungi</taxon>
        <taxon>Dikarya</taxon>
        <taxon>Basidiomycota</taxon>
        <taxon>Agaricomycotina</taxon>
        <taxon>Agaricomycetes</taxon>
        <taxon>Agaricomycetidae</taxon>
        <taxon>Agaricales</taxon>
        <taxon>Tricholomatineae</taxon>
        <taxon>Clitocybaceae</taxon>
        <taxon>Collybia</taxon>
    </lineage>
</organism>
<accession>A0A9P6CJL9</accession>
<dbReference type="AlphaFoldDB" id="A0A9P6CJL9"/>
<dbReference type="OrthoDB" id="3149405at2759"/>
<evidence type="ECO:0000256" key="2">
    <source>
        <dbReference type="ARBA" id="ARBA00022771"/>
    </source>
</evidence>
<evidence type="ECO:0000313" key="7">
    <source>
        <dbReference type="EMBL" id="KAF9462938.1"/>
    </source>
</evidence>
<protein>
    <recommendedName>
        <fullName evidence="6">MYND-type domain-containing protein</fullName>
    </recommendedName>
</protein>
<reference evidence="7" key="1">
    <citation type="submission" date="2020-11" db="EMBL/GenBank/DDBJ databases">
        <authorList>
            <consortium name="DOE Joint Genome Institute"/>
            <person name="Ahrendt S."/>
            <person name="Riley R."/>
            <person name="Andreopoulos W."/>
            <person name="Labutti K."/>
            <person name="Pangilinan J."/>
            <person name="Ruiz-Duenas F.J."/>
            <person name="Barrasa J.M."/>
            <person name="Sanchez-Garcia M."/>
            <person name="Camarero S."/>
            <person name="Miyauchi S."/>
            <person name="Serrano A."/>
            <person name="Linde D."/>
            <person name="Babiker R."/>
            <person name="Drula E."/>
            <person name="Ayuso-Fernandez I."/>
            <person name="Pacheco R."/>
            <person name="Padilla G."/>
            <person name="Ferreira P."/>
            <person name="Barriuso J."/>
            <person name="Kellner H."/>
            <person name="Castanera R."/>
            <person name="Alfaro M."/>
            <person name="Ramirez L."/>
            <person name="Pisabarro A.G."/>
            <person name="Kuo A."/>
            <person name="Tritt A."/>
            <person name="Lipzen A."/>
            <person name="He G."/>
            <person name="Yan M."/>
            <person name="Ng V."/>
            <person name="Cullen D."/>
            <person name="Martin F."/>
            <person name="Rosso M.-N."/>
            <person name="Henrissat B."/>
            <person name="Hibbett D."/>
            <person name="Martinez A.T."/>
            <person name="Grigoriev I.V."/>
        </authorList>
    </citation>
    <scope>NUCLEOTIDE SEQUENCE</scope>
    <source>
        <strain evidence="7">CBS 247.69</strain>
    </source>
</reference>
<evidence type="ECO:0000256" key="5">
    <source>
        <dbReference type="SAM" id="MobiDB-lite"/>
    </source>
</evidence>
<evidence type="ECO:0000256" key="4">
    <source>
        <dbReference type="PROSITE-ProRule" id="PRU00134"/>
    </source>
</evidence>
<dbReference type="PROSITE" id="PS50865">
    <property type="entry name" value="ZF_MYND_2"/>
    <property type="match status" value="1"/>
</dbReference>
<dbReference type="GO" id="GO:0008270">
    <property type="term" value="F:zinc ion binding"/>
    <property type="evidence" value="ECO:0007669"/>
    <property type="project" value="UniProtKB-KW"/>
</dbReference>
<evidence type="ECO:0000256" key="1">
    <source>
        <dbReference type="ARBA" id="ARBA00022723"/>
    </source>
</evidence>
<gene>
    <name evidence="7" type="ORF">BDZ94DRAFT_1309269</name>
</gene>
<keyword evidence="8" id="KW-1185">Reference proteome</keyword>
<dbReference type="SUPFAM" id="SSF144232">
    <property type="entry name" value="HIT/MYND zinc finger-like"/>
    <property type="match status" value="1"/>
</dbReference>
<keyword evidence="2 4" id="KW-0863">Zinc-finger</keyword>
<keyword evidence="3" id="KW-0862">Zinc</keyword>
<dbReference type="EMBL" id="MU150267">
    <property type="protein sequence ID" value="KAF9462938.1"/>
    <property type="molecule type" value="Genomic_DNA"/>
</dbReference>
<keyword evidence="1" id="KW-0479">Metal-binding</keyword>